<gene>
    <name evidence="1" type="ORF">GCM10011360_26960</name>
</gene>
<dbReference type="RefSeq" id="WP_188478181.1">
    <property type="nucleotide sequence ID" value="NZ_BMFJ01000001.1"/>
</dbReference>
<sequence>MPAYLAGMDWQGRIFGSDRIWGADGASRLFVVGAPDIAAGPGTGRVCPESLPETPSGFHLPAMGAIPAPDRLALIGFLALNPHWDGVAVVVGDSAVWATLSAREIIHQQGSATPEIARALGLDDAAPVGMDTARDRPERLPLLLHDARSASAKIGTLLGAEIGATRTLWLGQQAVVIGAGALAKAYVTALREAHVPVTETDRTALFDKGFAALAAQTL</sequence>
<name>A0A917AA69_9RHOB</name>
<evidence type="ECO:0008006" key="3">
    <source>
        <dbReference type="Google" id="ProtNLM"/>
    </source>
</evidence>
<dbReference type="InterPro" id="IPR007729">
    <property type="entry name" value="DGOK"/>
</dbReference>
<proteinExistence type="predicted"/>
<dbReference type="Gene3D" id="3.30.420.310">
    <property type="entry name" value="2-keto-3-deoxy-galactonokinase, C-terminal domain"/>
    <property type="match status" value="1"/>
</dbReference>
<dbReference type="AlphaFoldDB" id="A0A917AA69"/>
<accession>A0A917AA69</accession>
<evidence type="ECO:0000313" key="1">
    <source>
        <dbReference type="EMBL" id="GGE37756.1"/>
    </source>
</evidence>
<dbReference type="InterPro" id="IPR042257">
    <property type="entry name" value="DGOK_C"/>
</dbReference>
<dbReference type="Proteomes" id="UP000612855">
    <property type="component" value="Unassembled WGS sequence"/>
</dbReference>
<reference evidence="2" key="1">
    <citation type="journal article" date="2019" name="Int. J. Syst. Evol. Microbiol.">
        <title>The Global Catalogue of Microorganisms (GCM) 10K type strain sequencing project: providing services to taxonomists for standard genome sequencing and annotation.</title>
        <authorList>
            <consortium name="The Broad Institute Genomics Platform"/>
            <consortium name="The Broad Institute Genome Sequencing Center for Infectious Disease"/>
            <person name="Wu L."/>
            <person name="Ma J."/>
        </authorList>
    </citation>
    <scope>NUCLEOTIDE SEQUENCE [LARGE SCALE GENOMIC DNA]</scope>
    <source>
        <strain evidence="2">CGMCC 1.12664</strain>
    </source>
</reference>
<protein>
    <recommendedName>
        <fullName evidence="3">2-dehydro-3-deoxygalactonokinase</fullName>
    </recommendedName>
</protein>
<dbReference type="Pfam" id="PF05035">
    <property type="entry name" value="DGOK"/>
    <property type="match status" value="1"/>
</dbReference>
<organism evidence="1 2">
    <name type="scientific">Primorskyibacter flagellatus</name>
    <dbReference type="NCBI Taxonomy" id="1387277"/>
    <lineage>
        <taxon>Bacteria</taxon>
        <taxon>Pseudomonadati</taxon>
        <taxon>Pseudomonadota</taxon>
        <taxon>Alphaproteobacteria</taxon>
        <taxon>Rhodobacterales</taxon>
        <taxon>Roseobacteraceae</taxon>
        <taxon>Primorskyibacter</taxon>
    </lineage>
</organism>
<dbReference type="GO" id="GO:0034194">
    <property type="term" value="P:D-galactonate catabolic process"/>
    <property type="evidence" value="ECO:0007669"/>
    <property type="project" value="InterPro"/>
</dbReference>
<comment type="caution">
    <text evidence="1">The sequence shown here is derived from an EMBL/GenBank/DDBJ whole genome shotgun (WGS) entry which is preliminary data.</text>
</comment>
<evidence type="ECO:0000313" key="2">
    <source>
        <dbReference type="Proteomes" id="UP000612855"/>
    </source>
</evidence>
<keyword evidence="2" id="KW-1185">Reference proteome</keyword>
<dbReference type="EMBL" id="BMFJ01000001">
    <property type="protein sequence ID" value="GGE37756.1"/>
    <property type="molecule type" value="Genomic_DNA"/>
</dbReference>
<dbReference type="GO" id="GO:0008671">
    <property type="term" value="F:2-dehydro-3-deoxygalactonokinase activity"/>
    <property type="evidence" value="ECO:0007669"/>
    <property type="project" value="InterPro"/>
</dbReference>